<sequence length="262" mass="28899">SHEAVRRSSGLVQEIESGVRQVVTSVDLEKSAVERGTLEMAQTKERMDHVFTRIQEVDTLIGRSSIASRRQTEHMTHTTSMLKEVVDAVNQTMGNVDETLELTHQQRRQIGKLNRVRVNLGRSSDAFSHAVQKVGFKSKTAIIPESVSGIIDQLALLAKDSAFILDENSHQAKLTQFMQRGSGIEAIWSNRGDGAFIFSMPEAGLLNAKGREWWRRAMEGNVYTSEVYISAITKKPCLTVSVPVVSDHGQVLGVIGADIGVK</sequence>
<dbReference type="Proteomes" id="UP001519887">
    <property type="component" value="Unassembled WGS sequence"/>
</dbReference>
<dbReference type="Gene3D" id="1.10.287.950">
    <property type="entry name" value="Methyl-accepting chemotaxis protein"/>
    <property type="match status" value="1"/>
</dbReference>
<dbReference type="InterPro" id="IPR029151">
    <property type="entry name" value="Sensor-like_sf"/>
</dbReference>
<reference evidence="1 2" key="1">
    <citation type="submission" date="2021-07" db="EMBL/GenBank/DDBJ databases">
        <title>Paenibacillus radiodurans sp. nov., isolated from the southeastern edge of Tengger Desert.</title>
        <authorList>
            <person name="Zhang G."/>
        </authorList>
    </citation>
    <scope>NUCLEOTIDE SEQUENCE [LARGE SCALE GENOMIC DNA]</scope>
    <source>
        <strain evidence="1 2">CCM 7311</strain>
    </source>
</reference>
<feature type="non-terminal residue" evidence="1">
    <location>
        <position position="1"/>
    </location>
</feature>
<dbReference type="CDD" id="cd18773">
    <property type="entry name" value="PDC1_HK_sensor"/>
    <property type="match status" value="1"/>
</dbReference>
<dbReference type="SUPFAM" id="SSF103190">
    <property type="entry name" value="Sensory domain-like"/>
    <property type="match status" value="1"/>
</dbReference>
<dbReference type="SUPFAM" id="SSF58104">
    <property type="entry name" value="Methyl-accepting chemotaxis protein (MCP) signaling domain"/>
    <property type="match status" value="1"/>
</dbReference>
<gene>
    <name evidence="1" type="ORF">K0U00_30830</name>
</gene>
<accession>A0ABS7CC32</accession>
<comment type="caution">
    <text evidence="1">The sequence shown here is derived from an EMBL/GenBank/DDBJ whole genome shotgun (WGS) entry which is preliminary data.</text>
</comment>
<dbReference type="EMBL" id="JAHZIK010001199">
    <property type="protein sequence ID" value="MBW7458444.1"/>
    <property type="molecule type" value="Genomic_DNA"/>
</dbReference>
<proteinExistence type="predicted"/>
<protein>
    <submittedName>
        <fullName evidence="1">Methyl-accepting chemotaxis protein</fullName>
    </submittedName>
</protein>
<evidence type="ECO:0000313" key="2">
    <source>
        <dbReference type="Proteomes" id="UP001519887"/>
    </source>
</evidence>
<evidence type="ECO:0000313" key="1">
    <source>
        <dbReference type="EMBL" id="MBW7458444.1"/>
    </source>
</evidence>
<keyword evidence="2" id="KW-1185">Reference proteome</keyword>
<organism evidence="1 2">
    <name type="scientific">Paenibacillus sepulcri</name>
    <dbReference type="NCBI Taxonomy" id="359917"/>
    <lineage>
        <taxon>Bacteria</taxon>
        <taxon>Bacillati</taxon>
        <taxon>Bacillota</taxon>
        <taxon>Bacilli</taxon>
        <taxon>Bacillales</taxon>
        <taxon>Paenibacillaceae</taxon>
        <taxon>Paenibacillus</taxon>
    </lineage>
</organism>
<name>A0ABS7CC32_9BACL</name>
<dbReference type="Gene3D" id="3.30.450.20">
    <property type="entry name" value="PAS domain"/>
    <property type="match status" value="1"/>
</dbReference>
<dbReference type="Pfam" id="PF22673">
    <property type="entry name" value="MCP-like_PDC_1"/>
    <property type="match status" value="1"/>
</dbReference>